<dbReference type="Gene3D" id="1.20.920.20">
    <property type="match status" value="1"/>
</dbReference>
<protein>
    <submittedName>
        <fullName evidence="1">Uncharacterized protein</fullName>
    </submittedName>
</protein>
<proteinExistence type="predicted"/>
<dbReference type="EMBL" id="LGRX02029758">
    <property type="protein sequence ID" value="KAK3246494.1"/>
    <property type="molecule type" value="Genomic_DNA"/>
</dbReference>
<comment type="caution">
    <text evidence="1">The sequence shown here is derived from an EMBL/GenBank/DDBJ whole genome shotgun (WGS) entry which is preliminary data.</text>
</comment>
<reference evidence="1 2" key="1">
    <citation type="journal article" date="2015" name="Genome Biol. Evol.">
        <title>Comparative Genomics of a Bacterivorous Green Alga Reveals Evolutionary Causalities and Consequences of Phago-Mixotrophic Mode of Nutrition.</title>
        <authorList>
            <person name="Burns J.A."/>
            <person name="Paasch A."/>
            <person name="Narechania A."/>
            <person name="Kim E."/>
        </authorList>
    </citation>
    <scope>NUCLEOTIDE SEQUENCE [LARGE SCALE GENOMIC DNA]</scope>
    <source>
        <strain evidence="1 2">PLY_AMNH</strain>
    </source>
</reference>
<dbReference type="AlphaFoldDB" id="A0AAE0C2A6"/>
<keyword evidence="2" id="KW-1185">Reference proteome</keyword>
<organism evidence="1 2">
    <name type="scientific">Cymbomonas tetramitiformis</name>
    <dbReference type="NCBI Taxonomy" id="36881"/>
    <lineage>
        <taxon>Eukaryota</taxon>
        <taxon>Viridiplantae</taxon>
        <taxon>Chlorophyta</taxon>
        <taxon>Pyramimonadophyceae</taxon>
        <taxon>Pyramimonadales</taxon>
        <taxon>Pyramimonadaceae</taxon>
        <taxon>Cymbomonas</taxon>
    </lineage>
</organism>
<dbReference type="Proteomes" id="UP001190700">
    <property type="component" value="Unassembled WGS sequence"/>
</dbReference>
<gene>
    <name evidence="1" type="ORF">CYMTET_43972</name>
</gene>
<sequence>MLTALWCLPMADRTRAYIKACKVEWVGLAGWEAAPAAKDKPALSRVAKPKALRPGKIEWEQVLKMVGRSDLMQLIENYSARHLSPAVLTCLQEAYINDAGMNLAAVERACAPCAPLWQWVCAQVQVAPFSKLADDSAGASTEETRVQERIAQLEKTMSQCALHKMDDGLFSTLAHIHQDGSDNRISNATKIQELEAEIRKADEMISTGQRLVDQIADGGKMGHLKW</sequence>
<evidence type="ECO:0000313" key="2">
    <source>
        <dbReference type="Proteomes" id="UP001190700"/>
    </source>
</evidence>
<evidence type="ECO:0000313" key="1">
    <source>
        <dbReference type="EMBL" id="KAK3246494.1"/>
    </source>
</evidence>
<accession>A0AAE0C2A6</accession>
<name>A0AAE0C2A6_9CHLO</name>